<evidence type="ECO:0000313" key="1">
    <source>
        <dbReference type="EMBL" id="KAJ7413985.1"/>
    </source>
</evidence>
<comment type="caution">
    <text evidence="1">The sequence shown here is derived from an EMBL/GenBank/DDBJ whole genome shotgun (WGS) entry which is preliminary data.</text>
</comment>
<protein>
    <submittedName>
        <fullName evidence="1">Uncharacterized protein</fullName>
    </submittedName>
</protein>
<reference evidence="1" key="1">
    <citation type="submission" date="2019-10" db="EMBL/GenBank/DDBJ databases">
        <authorList>
            <person name="Soares A.E.R."/>
            <person name="Aleixo A."/>
            <person name="Schneider P."/>
            <person name="Miyaki C.Y."/>
            <person name="Schneider M.P."/>
            <person name="Mello C."/>
            <person name="Vasconcelos A.T.R."/>
        </authorList>
    </citation>
    <scope>NUCLEOTIDE SEQUENCE</scope>
    <source>
        <tissue evidence="1">Muscle</tissue>
    </source>
</reference>
<evidence type="ECO:0000313" key="2">
    <source>
        <dbReference type="Proteomes" id="UP001145742"/>
    </source>
</evidence>
<dbReference type="EMBL" id="WHWB01034091">
    <property type="protein sequence ID" value="KAJ7413985.1"/>
    <property type="molecule type" value="Genomic_DNA"/>
</dbReference>
<proteinExistence type="predicted"/>
<accession>A0ABQ9D7V5</accession>
<dbReference type="Proteomes" id="UP001145742">
    <property type="component" value="Unassembled WGS sequence"/>
</dbReference>
<organism evidence="1 2">
    <name type="scientific">Willisornis vidua</name>
    <name type="common">Xingu scale-backed antbird</name>
    <dbReference type="NCBI Taxonomy" id="1566151"/>
    <lineage>
        <taxon>Eukaryota</taxon>
        <taxon>Metazoa</taxon>
        <taxon>Chordata</taxon>
        <taxon>Craniata</taxon>
        <taxon>Vertebrata</taxon>
        <taxon>Euteleostomi</taxon>
        <taxon>Archelosauria</taxon>
        <taxon>Archosauria</taxon>
        <taxon>Dinosauria</taxon>
        <taxon>Saurischia</taxon>
        <taxon>Theropoda</taxon>
        <taxon>Coelurosauria</taxon>
        <taxon>Aves</taxon>
        <taxon>Neognathae</taxon>
        <taxon>Neoaves</taxon>
        <taxon>Telluraves</taxon>
        <taxon>Australaves</taxon>
        <taxon>Passeriformes</taxon>
        <taxon>Thamnophilidae</taxon>
        <taxon>Willisornis</taxon>
    </lineage>
</organism>
<keyword evidence="2" id="KW-1185">Reference proteome</keyword>
<sequence length="196" mass="21888">MPAGSRMDLPLAKAKQIRNDSNTCGITYLRRETKVVVQMKAALREEKRETPRGGFTSLRKVILPSSGDLSCFKDKLTKYRLDEWGDGIENLLNVQTQKLVIHDMNYKLRMVSKEIVRDPVRFAIFINDLNNGIEKTLNKLADGTDLEGLGDNRSHIGSSEISFTGNTLNQTAQDPEQSSLVYSEASLPMAGRVGTR</sequence>
<gene>
    <name evidence="1" type="ORF">WISP_87134</name>
</gene>
<name>A0ABQ9D7V5_9PASS</name>